<dbReference type="RefSeq" id="WP_184684038.1">
    <property type="nucleotide sequence ID" value="NZ_JACHLL010000004.1"/>
</dbReference>
<keyword evidence="1" id="KW-0812">Transmembrane</keyword>
<dbReference type="PIRSF" id="PIRSF005610">
    <property type="entry name" value="SirB"/>
    <property type="match status" value="1"/>
</dbReference>
<protein>
    <submittedName>
        <fullName evidence="2">Putative membrane protein SirB2</fullName>
    </submittedName>
</protein>
<comment type="caution">
    <text evidence="2">The sequence shown here is derived from an EMBL/GenBank/DDBJ whole genome shotgun (WGS) entry which is preliminary data.</text>
</comment>
<name>A0A7X0BTC2_9PSED</name>
<dbReference type="PANTHER" id="PTHR39594:SF1">
    <property type="entry name" value="PROTEIN YCHQ"/>
    <property type="match status" value="1"/>
</dbReference>
<evidence type="ECO:0000313" key="2">
    <source>
        <dbReference type="EMBL" id="MBB6342504.1"/>
    </source>
</evidence>
<keyword evidence="3" id="KW-1185">Reference proteome</keyword>
<sequence length="115" mass="12650">MYLVLKSLHVGLALASIGLFGWRLWRSWQSQSQRTPSWVHGIDSLLLLSAGLLIWQAMPWPLPDWLQLKIAVLVLYIALAALALRRAPGSAKVLLSLACALSIAAILALARLKPF</sequence>
<proteinExistence type="predicted"/>
<dbReference type="AlphaFoldDB" id="A0A7X0BTC2"/>
<feature type="transmembrane region" description="Helical" evidence="1">
    <location>
        <begin position="93"/>
        <end position="112"/>
    </location>
</feature>
<dbReference type="InterPro" id="IPR007360">
    <property type="entry name" value="SirB"/>
</dbReference>
<keyword evidence="1" id="KW-1133">Transmembrane helix</keyword>
<dbReference type="Proteomes" id="UP000557193">
    <property type="component" value="Unassembled WGS sequence"/>
</dbReference>
<organism evidence="2 3">
    <name type="scientific">Pseudomonas fluvialis</name>
    <dbReference type="NCBI Taxonomy" id="1793966"/>
    <lineage>
        <taxon>Bacteria</taxon>
        <taxon>Pseudomonadati</taxon>
        <taxon>Pseudomonadota</taxon>
        <taxon>Gammaproteobacteria</taxon>
        <taxon>Pseudomonadales</taxon>
        <taxon>Pseudomonadaceae</taxon>
        <taxon>Pseudomonas</taxon>
    </lineage>
</organism>
<dbReference type="EMBL" id="JACHLL010000004">
    <property type="protein sequence ID" value="MBB6342504.1"/>
    <property type="molecule type" value="Genomic_DNA"/>
</dbReference>
<reference evidence="2 3" key="1">
    <citation type="submission" date="2020-08" db="EMBL/GenBank/DDBJ databases">
        <title>Functional genomics of gut bacteria from endangered species of beetles.</title>
        <authorList>
            <person name="Carlos-Shanley C."/>
        </authorList>
    </citation>
    <scope>NUCLEOTIDE SEQUENCE [LARGE SCALE GENOMIC DNA]</scope>
    <source>
        <strain evidence="2 3">S00202</strain>
    </source>
</reference>
<feature type="transmembrane region" description="Helical" evidence="1">
    <location>
        <begin position="37"/>
        <end position="58"/>
    </location>
</feature>
<feature type="transmembrane region" description="Helical" evidence="1">
    <location>
        <begin position="6"/>
        <end position="25"/>
    </location>
</feature>
<feature type="transmembrane region" description="Helical" evidence="1">
    <location>
        <begin position="64"/>
        <end position="84"/>
    </location>
</feature>
<evidence type="ECO:0000256" key="1">
    <source>
        <dbReference type="SAM" id="Phobius"/>
    </source>
</evidence>
<accession>A0A7X0BTC2</accession>
<dbReference type="GO" id="GO:0005886">
    <property type="term" value="C:plasma membrane"/>
    <property type="evidence" value="ECO:0007669"/>
    <property type="project" value="TreeGrafter"/>
</dbReference>
<evidence type="ECO:0000313" key="3">
    <source>
        <dbReference type="Proteomes" id="UP000557193"/>
    </source>
</evidence>
<dbReference type="PANTHER" id="PTHR39594">
    <property type="entry name" value="PROTEIN YCHQ"/>
    <property type="match status" value="1"/>
</dbReference>
<gene>
    <name evidence="2" type="ORF">HNP49_002686</name>
</gene>
<keyword evidence="1" id="KW-0472">Membrane</keyword>
<dbReference type="Pfam" id="PF04247">
    <property type="entry name" value="SirB"/>
    <property type="match status" value="1"/>
</dbReference>